<reference evidence="2 3" key="1">
    <citation type="submission" date="2024-09" db="EMBL/GenBank/DDBJ databases">
        <title>Nodulacao em especies de Leguminosae Basais da Amazonia e Caracterizacao dos Rizobios e Bacterias Associadas aos Nodulos.</title>
        <authorList>
            <person name="Jambeiro I.C.A."/>
            <person name="Lopes I.S."/>
            <person name="Aguiar E.R.G.R."/>
            <person name="Santos A.F.J."/>
            <person name="Dos Santos J.M.F."/>
            <person name="Gross E."/>
        </authorList>
    </citation>
    <scope>NUCLEOTIDE SEQUENCE [LARGE SCALE GENOMIC DNA]</scope>
    <source>
        <strain evidence="2 3">BRUESC1165</strain>
    </source>
</reference>
<keyword evidence="3" id="KW-1185">Reference proteome</keyword>
<evidence type="ECO:0000313" key="3">
    <source>
        <dbReference type="Proteomes" id="UP001593940"/>
    </source>
</evidence>
<keyword evidence="1" id="KW-0472">Membrane</keyword>
<comment type="caution">
    <text evidence="2">The sequence shown here is derived from an EMBL/GenBank/DDBJ whole genome shotgun (WGS) entry which is preliminary data.</text>
</comment>
<name>A0ABV6Y990_9HYPH</name>
<dbReference type="Proteomes" id="UP001593940">
    <property type="component" value="Unassembled WGS sequence"/>
</dbReference>
<gene>
    <name evidence="2" type="ORF">ACETIH_14180</name>
</gene>
<dbReference type="EMBL" id="JBHOMY010000035">
    <property type="protein sequence ID" value="MFC1457842.1"/>
    <property type="molecule type" value="Genomic_DNA"/>
</dbReference>
<organism evidence="2 3">
    <name type="scientific">Microvirga arabica</name>
    <dbReference type="NCBI Taxonomy" id="1128671"/>
    <lineage>
        <taxon>Bacteria</taxon>
        <taxon>Pseudomonadati</taxon>
        <taxon>Pseudomonadota</taxon>
        <taxon>Alphaproteobacteria</taxon>
        <taxon>Hyphomicrobiales</taxon>
        <taxon>Methylobacteriaceae</taxon>
        <taxon>Microvirga</taxon>
    </lineage>
</organism>
<protein>
    <submittedName>
        <fullName evidence="2">Uncharacterized protein</fullName>
    </submittedName>
</protein>
<proteinExistence type="predicted"/>
<feature type="transmembrane region" description="Helical" evidence="1">
    <location>
        <begin position="24"/>
        <end position="46"/>
    </location>
</feature>
<keyword evidence="1" id="KW-0812">Transmembrane</keyword>
<keyword evidence="1" id="KW-1133">Transmembrane helix</keyword>
<sequence length="54" mass="5938">MSDETPEEHKEAARLAWKSRHIPFGTLVISVFLLASVLSAIFMVFAQGPSNPIP</sequence>
<evidence type="ECO:0000313" key="2">
    <source>
        <dbReference type="EMBL" id="MFC1457842.1"/>
    </source>
</evidence>
<evidence type="ECO:0000256" key="1">
    <source>
        <dbReference type="SAM" id="Phobius"/>
    </source>
</evidence>
<accession>A0ABV6Y990</accession>
<dbReference type="RefSeq" id="WP_161725177.1">
    <property type="nucleotide sequence ID" value="NZ_JBHOMY010000035.1"/>
</dbReference>